<accession>A0ABT4DC33</accession>
<dbReference type="SUPFAM" id="SSF52540">
    <property type="entry name" value="P-loop containing nucleoside triphosphate hydrolases"/>
    <property type="match status" value="1"/>
</dbReference>
<evidence type="ECO:0000256" key="5">
    <source>
        <dbReference type="ARBA" id="ARBA00022840"/>
    </source>
</evidence>
<comment type="similarity">
    <text evidence="1">Belongs to the DNA2/NAM7 helicase family.</text>
</comment>
<dbReference type="Pfam" id="PF18741">
    <property type="entry name" value="MTES_1575"/>
    <property type="match status" value="1"/>
</dbReference>
<keyword evidence="5" id="KW-0067">ATP-binding</keyword>
<comment type="caution">
    <text evidence="9">The sequence shown here is derived from an EMBL/GenBank/DDBJ whole genome shotgun (WGS) entry which is preliminary data.</text>
</comment>
<evidence type="ECO:0000259" key="8">
    <source>
        <dbReference type="Pfam" id="PF18741"/>
    </source>
</evidence>
<dbReference type="RefSeq" id="WP_268061646.1">
    <property type="nucleotide sequence ID" value="NZ_JAPQFJ010000011.1"/>
</dbReference>
<gene>
    <name evidence="9" type="ORF">OW729_11465</name>
</gene>
<feature type="domain" description="DNA2/NAM7 helicase helicase" evidence="6">
    <location>
        <begin position="95"/>
        <end position="241"/>
    </location>
</feature>
<dbReference type="Pfam" id="PF13086">
    <property type="entry name" value="AAA_11"/>
    <property type="match status" value="1"/>
</dbReference>
<evidence type="ECO:0000313" key="10">
    <source>
        <dbReference type="Proteomes" id="UP001144612"/>
    </source>
</evidence>
<evidence type="ECO:0000259" key="7">
    <source>
        <dbReference type="Pfam" id="PF13087"/>
    </source>
</evidence>
<dbReference type="InterPro" id="IPR050534">
    <property type="entry name" value="Coronavir_polyprotein_1ab"/>
</dbReference>
<keyword evidence="10" id="KW-1185">Reference proteome</keyword>
<name>A0ABT4DC33_9CLOT</name>
<organism evidence="9 10">
    <name type="scientific">Clostridium brassicae</name>
    <dbReference type="NCBI Taxonomy" id="2999072"/>
    <lineage>
        <taxon>Bacteria</taxon>
        <taxon>Bacillati</taxon>
        <taxon>Bacillota</taxon>
        <taxon>Clostridia</taxon>
        <taxon>Eubacteriales</taxon>
        <taxon>Clostridiaceae</taxon>
        <taxon>Clostridium</taxon>
    </lineage>
</organism>
<feature type="domain" description="DNA2/NAM7 helicase-like C-terminal" evidence="7">
    <location>
        <begin position="843"/>
        <end position="1023"/>
    </location>
</feature>
<keyword evidence="3" id="KW-0378">Hydrolase</keyword>
<dbReference type="InterPro" id="IPR041677">
    <property type="entry name" value="DNA2/NAM7_AAA_11"/>
</dbReference>
<dbReference type="PANTHER" id="PTHR43788">
    <property type="entry name" value="DNA2/NAM7 HELICASE FAMILY MEMBER"/>
    <property type="match status" value="1"/>
</dbReference>
<reference evidence="9" key="1">
    <citation type="submission" date="2022-12" db="EMBL/GenBank/DDBJ databases">
        <title>Clostridium sp. nov., isolated from industrial wastewater.</title>
        <authorList>
            <person name="Jiayan W."/>
        </authorList>
    </citation>
    <scope>NUCLEOTIDE SEQUENCE</scope>
    <source>
        <strain evidence="9">ZC22-4</strain>
    </source>
</reference>
<dbReference type="Proteomes" id="UP001144612">
    <property type="component" value="Unassembled WGS sequence"/>
</dbReference>
<dbReference type="PANTHER" id="PTHR43788:SF8">
    <property type="entry name" value="DNA-BINDING PROTEIN SMUBP-2"/>
    <property type="match status" value="1"/>
</dbReference>
<protein>
    <submittedName>
        <fullName evidence="9">AAA domain-containing protein</fullName>
    </submittedName>
</protein>
<evidence type="ECO:0000256" key="2">
    <source>
        <dbReference type="ARBA" id="ARBA00022741"/>
    </source>
</evidence>
<keyword evidence="4" id="KW-0347">Helicase</keyword>
<dbReference type="CDD" id="cd18808">
    <property type="entry name" value="SF1_C_Upf1"/>
    <property type="match status" value="1"/>
</dbReference>
<dbReference type="InterPro" id="IPR041679">
    <property type="entry name" value="DNA2/NAM7-like_C"/>
</dbReference>
<evidence type="ECO:0000259" key="6">
    <source>
        <dbReference type="Pfam" id="PF13086"/>
    </source>
</evidence>
<evidence type="ECO:0000256" key="3">
    <source>
        <dbReference type="ARBA" id="ARBA00022801"/>
    </source>
</evidence>
<feature type="domain" description="Restriction endonuclease type II-like" evidence="8">
    <location>
        <begin position="1064"/>
        <end position="1156"/>
    </location>
</feature>
<dbReference type="EMBL" id="JAPQFJ010000011">
    <property type="protein sequence ID" value="MCY6959223.1"/>
    <property type="molecule type" value="Genomic_DNA"/>
</dbReference>
<dbReference type="Gene3D" id="3.40.960.10">
    <property type="entry name" value="VSR Endonuclease"/>
    <property type="match status" value="1"/>
</dbReference>
<dbReference type="InterPro" id="IPR027417">
    <property type="entry name" value="P-loop_NTPase"/>
</dbReference>
<evidence type="ECO:0000256" key="4">
    <source>
        <dbReference type="ARBA" id="ARBA00022806"/>
    </source>
</evidence>
<dbReference type="Gene3D" id="3.40.50.300">
    <property type="entry name" value="P-loop containing nucleotide triphosphate hydrolases"/>
    <property type="match status" value="3"/>
</dbReference>
<dbReference type="InterPro" id="IPR047187">
    <property type="entry name" value="SF1_C_Upf1"/>
</dbReference>
<dbReference type="Pfam" id="PF13087">
    <property type="entry name" value="AAA_12"/>
    <property type="match status" value="1"/>
</dbReference>
<proteinExistence type="inferred from homology"/>
<evidence type="ECO:0000256" key="1">
    <source>
        <dbReference type="ARBA" id="ARBA00007913"/>
    </source>
</evidence>
<sequence>MDYKEKFKNVVYYLLNVRKMKFGKNNKSTGRENEEIQCKKWEQELNNIINEVDENGVIPNSIRALVEDNTDYENKDFNEWQESIEEILFPLPYSQAQKEVVKKIGKSFGVVIEGGPGTGKSQTIVNLICHFLAHNKRVLVTSQSDKSLKMLFKKIPEDIKPLCMSIIDNNSEEMKEVEYSIRKITENISLDGNKLYKETKYLQNELNKCSDRQKQLYDNLQRAEKIENGTVKYGGKYYKLLNIAKWLKENEKQYSWIEDEIKPRQKCPMTDAKFSKLVYLLSNSQKEEIIQFSRMESFLYNIPSTLEVVSNMEKFIYLKSNYNKYITILKDWCVSYNVDYNYGRVIHILESTEKFLNDIEGTWLENILQSSHQSETVRVVLDHMILRCNFYIKKICSIIKEINCHYVEIPNAIDVMYLSQKLQVICKQYEQKGKVNRLFRVLHPECEDILQKCKVDGKLIQSKEQAQIAIKYVEQKYVEECLKKLWNSSVNVYKGEEIDEIDLTVLSQLEDTINKLDTLINWDNIVKNKVAIAMRNIAFLNDMDWYKKETYIHLKQGMLSIKCLNEYENIKTYLINLKSTISQIGGFKEIVQAIDSCDVKLLKSAYEKLDRLKEKAPKLKEINILIEQIGECPKLIDKMLRDEDKLNMLVKYKNFSIAWKWKQFDYMLDKAHQFEINDIEDKIEVEKNNESKLIEEIVVKKAWNNELHNIGEMEKRSLYACLDAFKKVGKGKGIHSDMYKKLASRELEVCKSVIPVWIMPLENVIENLPVYGNEFDVVIIDEGSQCDIFAISALFRAKKAIIIGDDNQITPEAIGTNTCKTQTLIDKYLKDIPHSEWFDMKTSLYSTALRIFPDRIMLKEHFRCVPEVIGFSNELCYSNEIIPLRQSNSVERLGLPVKAIRVHGERDVTKPINYNEAEAIVSKISEYCRNPKYKGMTMGVISLLGDAQSELIESILKNKIGNKEISERKIICGNAYSFQGDERDIIFLSMVVSNNVKFSTLTKESDIRRFNVAASRAKNKMLLFHSVDLKDLNPECVRSKLLSYCININNNKHMDLKNILESQFQKDVYRMIKENGYEVKPQVIVGEYKIDFVIEGVNHKIAIDCNGDKESKIENWEEEYNKQVCLQRMGWRFLKINGSEFYRNPEETMDKLCRKIRNIDVDSGIA</sequence>
<evidence type="ECO:0000313" key="9">
    <source>
        <dbReference type="EMBL" id="MCY6959223.1"/>
    </source>
</evidence>
<keyword evidence="2" id="KW-0547">Nucleotide-binding</keyword>
<dbReference type="InterPro" id="IPR049468">
    <property type="entry name" value="Restrct_endonuc-II-like_dom"/>
</dbReference>